<dbReference type="InterPro" id="IPR000277">
    <property type="entry name" value="Cys/Met-Metab_PyrdxlP-dep_enz"/>
</dbReference>
<keyword evidence="7" id="KW-1185">Reference proteome</keyword>
<dbReference type="SUPFAM" id="SSF53383">
    <property type="entry name" value="PLP-dependent transferases"/>
    <property type="match status" value="1"/>
</dbReference>
<dbReference type="Gene3D" id="3.90.1150.10">
    <property type="entry name" value="Aspartate Aminotransferase, domain 1"/>
    <property type="match status" value="1"/>
</dbReference>
<accession>A0A9W9NKC7</accession>
<dbReference type="Proteomes" id="UP001150941">
    <property type="component" value="Unassembled WGS sequence"/>
</dbReference>
<comment type="caution">
    <text evidence="6">The sequence shown here is derived from an EMBL/GenBank/DDBJ whole genome shotgun (WGS) entry which is preliminary data.</text>
</comment>
<evidence type="ECO:0000313" key="7">
    <source>
        <dbReference type="Proteomes" id="UP001150941"/>
    </source>
</evidence>
<keyword evidence="6" id="KW-0808">Transferase</keyword>
<dbReference type="Pfam" id="PF01053">
    <property type="entry name" value="Cys_Met_Meta_PP"/>
    <property type="match status" value="1"/>
</dbReference>
<evidence type="ECO:0000313" key="6">
    <source>
        <dbReference type="EMBL" id="KAJ5220268.1"/>
    </source>
</evidence>
<name>A0A9W9NKC7_9EURO</name>
<evidence type="ECO:0000256" key="1">
    <source>
        <dbReference type="ARBA" id="ARBA00001933"/>
    </source>
</evidence>
<comment type="pathway">
    <text evidence="3">Amino-acid biosynthesis; L-methionine biosynthesis via de novo pathway.</text>
</comment>
<evidence type="ECO:0000256" key="4">
    <source>
        <dbReference type="ARBA" id="ARBA00061376"/>
    </source>
</evidence>
<organism evidence="6 7">
    <name type="scientific">Penicillium chermesinum</name>
    <dbReference type="NCBI Taxonomy" id="63820"/>
    <lineage>
        <taxon>Eukaryota</taxon>
        <taxon>Fungi</taxon>
        <taxon>Dikarya</taxon>
        <taxon>Ascomycota</taxon>
        <taxon>Pezizomycotina</taxon>
        <taxon>Eurotiomycetes</taxon>
        <taxon>Eurotiomycetidae</taxon>
        <taxon>Eurotiales</taxon>
        <taxon>Aspergillaceae</taxon>
        <taxon>Penicillium</taxon>
    </lineage>
</organism>
<comment type="cofactor">
    <cofactor evidence="1 5">
        <name>pyridoxal 5'-phosphate</name>
        <dbReference type="ChEBI" id="CHEBI:597326"/>
    </cofactor>
</comment>
<gene>
    <name evidence="6" type="ORF">N7468_009472</name>
</gene>
<proteinExistence type="inferred from homology"/>
<dbReference type="InterPro" id="IPR015422">
    <property type="entry name" value="PyrdxlP-dep_Trfase_small"/>
</dbReference>
<dbReference type="PANTHER" id="PTHR42699">
    <property type="match status" value="1"/>
</dbReference>
<dbReference type="OrthoDB" id="10047078at2759"/>
<dbReference type="InterPro" id="IPR015424">
    <property type="entry name" value="PyrdxlP-dep_Trfase"/>
</dbReference>
<dbReference type="GO" id="GO:0030170">
    <property type="term" value="F:pyridoxal phosphate binding"/>
    <property type="evidence" value="ECO:0007669"/>
    <property type="project" value="InterPro"/>
</dbReference>
<evidence type="ECO:0000256" key="5">
    <source>
        <dbReference type="RuleBase" id="RU362118"/>
    </source>
</evidence>
<dbReference type="InterPro" id="IPR015421">
    <property type="entry name" value="PyrdxlP-dep_Trfase_major"/>
</dbReference>
<dbReference type="GO" id="GO:0003962">
    <property type="term" value="F:cystathionine gamma-synthase activity"/>
    <property type="evidence" value="ECO:0007669"/>
    <property type="project" value="TreeGrafter"/>
</dbReference>
<evidence type="ECO:0000256" key="3">
    <source>
        <dbReference type="ARBA" id="ARBA00034478"/>
    </source>
</evidence>
<dbReference type="Gene3D" id="3.40.640.10">
    <property type="entry name" value="Type I PLP-dependent aspartate aminotransferase-like (Major domain)"/>
    <property type="match status" value="1"/>
</dbReference>
<comment type="similarity">
    <text evidence="4">Belongs to the trans-sulfuration enzymes family. MET7 subfamily.</text>
</comment>
<dbReference type="InterPro" id="IPR051750">
    <property type="entry name" value="Trans-sulfuration_enzymes"/>
</dbReference>
<dbReference type="AlphaFoldDB" id="A0A9W9NKC7"/>
<dbReference type="EMBL" id="JAPQKS010000007">
    <property type="protein sequence ID" value="KAJ5220268.1"/>
    <property type="molecule type" value="Genomic_DNA"/>
</dbReference>
<dbReference type="GeneID" id="83206071"/>
<keyword evidence="2 5" id="KW-0663">Pyridoxal phosphate</keyword>
<dbReference type="GO" id="GO:0019346">
    <property type="term" value="P:transsulfuration"/>
    <property type="evidence" value="ECO:0007669"/>
    <property type="project" value="InterPro"/>
</dbReference>
<dbReference type="FunFam" id="3.90.1150.10:FF:000063">
    <property type="entry name" value="Probable cystathionine gamma-synthase"/>
    <property type="match status" value="1"/>
</dbReference>
<reference evidence="6" key="2">
    <citation type="journal article" date="2023" name="IMA Fungus">
        <title>Comparative genomic study of the Penicillium genus elucidates a diverse pangenome and 15 lateral gene transfer events.</title>
        <authorList>
            <person name="Petersen C."/>
            <person name="Sorensen T."/>
            <person name="Nielsen M.R."/>
            <person name="Sondergaard T.E."/>
            <person name="Sorensen J.L."/>
            <person name="Fitzpatrick D.A."/>
            <person name="Frisvad J.C."/>
            <person name="Nielsen K.L."/>
        </authorList>
    </citation>
    <scope>NUCLEOTIDE SEQUENCE</scope>
    <source>
        <strain evidence="6">IBT 19713</strain>
    </source>
</reference>
<dbReference type="PANTHER" id="PTHR42699:SF1">
    <property type="entry name" value="CYSTATHIONINE GAMMA-SYNTHASE-RELATED"/>
    <property type="match status" value="1"/>
</dbReference>
<sequence>MSTVTITQTNIPEAGDALPPEDNHAVSVSLQTWENTLKWARKDAEFLERMRTGYPRFFIPLVVRELSNKLLEWATRRHAFDPLCPKAAALVSKPGQASLLFPKKWMAKTCQKFLSDSQDDIVVLEFRFSGECQIVQDFSLTYVGLEQDIIYANVFADNLLPRAKSFWQHAGLGISSRCACFWLENAPFLRHPTKKTMPMILPLEEAENASFTLRQRISDLLGTDSHPTGLEDVYLYPSGMSAIYHAAAAINKIQGSDAVHKVAIFGFLYVDTFKVLSKVHEFDCVLYGYASASDLDQLEKDLDEGLRIDALYTEFPGNPLLSSPDLSRIHALASKHNFLFVVDDTIATSVNVSILNQCDVICTSLTKMFSGGCNVMGGSLVLNPRSKFYQRLCKSIGHYFEDTCFPLDVMVMEQNSANFESRVVKASRNAESLVQMLRDHPAVAEVFYPKGSSSQQVYDEFKKPGKGYGFLLSIRFLQPSAAVAFHDALLVAKGPSLGTNFTLCCAYTLIAHYSELEWAAKFGVIEHLVRISIGIEDLQYLKDLFRKALTAASEAVEPF</sequence>
<dbReference type="RefSeq" id="XP_058327098.1">
    <property type="nucleotide sequence ID" value="XM_058478768.1"/>
</dbReference>
<protein>
    <submittedName>
        <fullName evidence="6">Pyridoxal phosphate-dependent transferase</fullName>
    </submittedName>
</protein>
<evidence type="ECO:0000256" key="2">
    <source>
        <dbReference type="ARBA" id="ARBA00022898"/>
    </source>
</evidence>
<reference evidence="6" key="1">
    <citation type="submission" date="2022-11" db="EMBL/GenBank/DDBJ databases">
        <authorList>
            <person name="Petersen C."/>
        </authorList>
    </citation>
    <scope>NUCLEOTIDE SEQUENCE</scope>
    <source>
        <strain evidence="6">IBT 19713</strain>
    </source>
</reference>